<proteinExistence type="predicted"/>
<gene>
    <name evidence="1" type="ORF">E4K67_12925</name>
</gene>
<reference evidence="1 2" key="1">
    <citation type="submission" date="2019-03" db="EMBL/GenBank/DDBJ databases">
        <title>Draft Genome Sequence of Desulfosporosinus fructosivorans Strain 63.6F, Isolated from Marine Sediment in the Baltic Sea.</title>
        <authorList>
            <person name="Hausmann B."/>
            <person name="Vandieken V."/>
            <person name="Pjevac P."/>
            <person name="Schreck K."/>
            <person name="Herbold C.W."/>
            <person name="Loy A."/>
        </authorList>
    </citation>
    <scope>NUCLEOTIDE SEQUENCE [LARGE SCALE GENOMIC DNA]</scope>
    <source>
        <strain evidence="1 2">63.6F</strain>
    </source>
</reference>
<protein>
    <recommendedName>
        <fullName evidence="3">Tail fiber protein</fullName>
    </recommendedName>
</protein>
<comment type="caution">
    <text evidence="1">The sequence shown here is derived from an EMBL/GenBank/DDBJ whole genome shotgun (WGS) entry which is preliminary data.</text>
</comment>
<dbReference type="AlphaFoldDB" id="A0A4Z0R6C0"/>
<name>A0A4Z0R6C0_9FIRM</name>
<evidence type="ECO:0008006" key="3">
    <source>
        <dbReference type="Google" id="ProtNLM"/>
    </source>
</evidence>
<accession>A0A4Z0R6C0</accession>
<dbReference type="EMBL" id="SPQQ01000004">
    <property type="protein sequence ID" value="TGE37633.1"/>
    <property type="molecule type" value="Genomic_DNA"/>
</dbReference>
<dbReference type="OrthoDB" id="564699at2"/>
<keyword evidence="2" id="KW-1185">Reference proteome</keyword>
<evidence type="ECO:0000313" key="1">
    <source>
        <dbReference type="EMBL" id="TGE37633.1"/>
    </source>
</evidence>
<sequence length="441" mass="44924">MQTTVNLGLKKPEGTDVVNIQDFNDNADLLDNYAAATAILIGTKASIASPALTGTPTAPTAGVDTSTTQVATTAFVLGQAGTIAPIMNGTAGIGSSKRYARADHVHPADTSRAGQVDLVAHLADYVRQPGYAVTTGPANAYIVTLDPAPSAYVDGMGITVRINTTSTGAITFNVNGLGAKAVVDSKGNAFSSTKVLLAGSRYTLRYSTAAGNFQLQGEGGEYGTALASQVLTGYSIGSDSGLVNGTMPNRAGDTAALASSVSGTTLKLRASNGYRDGVDDNVMITDADFMASNILAGKNIFGVDGSVVTGIYQYTPGSQILYSDPNGGYDSNGVTNGETEVARFTIPAGVGGTVTICYTSYINSGSISTALTTVRKNGVDVYSYANHAGFGTALSFTTAVSPGDIISFHINVTSSPPSSSTSISGISVKVGNLPVFTVTNM</sequence>
<dbReference type="RefSeq" id="WP_135547337.1">
    <property type="nucleotide sequence ID" value="NZ_SPQQ01000004.1"/>
</dbReference>
<dbReference type="Proteomes" id="UP000298460">
    <property type="component" value="Unassembled WGS sequence"/>
</dbReference>
<evidence type="ECO:0000313" key="2">
    <source>
        <dbReference type="Proteomes" id="UP000298460"/>
    </source>
</evidence>
<organism evidence="1 2">
    <name type="scientific">Desulfosporosinus fructosivorans</name>
    <dbReference type="NCBI Taxonomy" id="2018669"/>
    <lineage>
        <taxon>Bacteria</taxon>
        <taxon>Bacillati</taxon>
        <taxon>Bacillota</taxon>
        <taxon>Clostridia</taxon>
        <taxon>Eubacteriales</taxon>
        <taxon>Desulfitobacteriaceae</taxon>
        <taxon>Desulfosporosinus</taxon>
    </lineage>
</organism>